<dbReference type="GO" id="GO:0003700">
    <property type="term" value="F:DNA-binding transcription factor activity"/>
    <property type="evidence" value="ECO:0007669"/>
    <property type="project" value="TreeGrafter"/>
</dbReference>
<dbReference type="SUPFAM" id="SSF57667">
    <property type="entry name" value="beta-beta-alpha zinc fingers"/>
    <property type="match status" value="7"/>
</dbReference>
<dbReference type="PROSITE" id="PS50157">
    <property type="entry name" value="ZINC_FINGER_C2H2_2"/>
    <property type="match status" value="9"/>
</dbReference>
<feature type="domain" description="C2H2-type" evidence="12">
    <location>
        <begin position="459"/>
        <end position="481"/>
    </location>
</feature>
<dbReference type="PANTHER" id="PTHR24404:SF114">
    <property type="entry name" value="KLUMPFUSS, ISOFORM B-RELATED"/>
    <property type="match status" value="1"/>
</dbReference>
<dbReference type="AlphaFoldDB" id="A0AAN8XJ74"/>
<keyword evidence="6" id="KW-0862">Zinc</keyword>
<gene>
    <name evidence="13" type="ORF">SK128_022743</name>
</gene>
<proteinExistence type="inferred from homology"/>
<evidence type="ECO:0000256" key="6">
    <source>
        <dbReference type="ARBA" id="ARBA00022833"/>
    </source>
</evidence>
<feature type="domain" description="C2H2-type" evidence="12">
    <location>
        <begin position="341"/>
        <end position="365"/>
    </location>
</feature>
<evidence type="ECO:0000256" key="8">
    <source>
        <dbReference type="ARBA" id="ARBA00023125"/>
    </source>
</evidence>
<comment type="subcellular location">
    <subcellularLocation>
        <location evidence="1">Nucleus</location>
    </subcellularLocation>
</comment>
<dbReference type="InterPro" id="IPR050589">
    <property type="entry name" value="Ikaros_C2H2-ZF"/>
</dbReference>
<evidence type="ECO:0000256" key="4">
    <source>
        <dbReference type="ARBA" id="ARBA00022737"/>
    </source>
</evidence>
<feature type="domain" description="C2H2-type" evidence="12">
    <location>
        <begin position="936"/>
        <end position="964"/>
    </location>
</feature>
<dbReference type="InterPro" id="IPR036236">
    <property type="entry name" value="Znf_C2H2_sf"/>
</dbReference>
<dbReference type="SMART" id="SM00355">
    <property type="entry name" value="ZnF_C2H2"/>
    <property type="match status" value="16"/>
</dbReference>
<evidence type="ECO:0000256" key="1">
    <source>
        <dbReference type="ARBA" id="ARBA00004123"/>
    </source>
</evidence>
<evidence type="ECO:0000313" key="14">
    <source>
        <dbReference type="Proteomes" id="UP001381693"/>
    </source>
</evidence>
<dbReference type="GO" id="GO:0008270">
    <property type="term" value="F:zinc ion binding"/>
    <property type="evidence" value="ECO:0007669"/>
    <property type="project" value="UniProtKB-KW"/>
</dbReference>
<keyword evidence="9" id="KW-0804">Transcription</keyword>
<evidence type="ECO:0000313" key="13">
    <source>
        <dbReference type="EMBL" id="KAK7079655.1"/>
    </source>
</evidence>
<keyword evidence="14" id="KW-1185">Reference proteome</keyword>
<feature type="domain" description="C2H2-type" evidence="12">
    <location>
        <begin position="880"/>
        <end position="907"/>
    </location>
</feature>
<dbReference type="PROSITE" id="PS00028">
    <property type="entry name" value="ZINC_FINGER_C2H2_1"/>
    <property type="match status" value="11"/>
</dbReference>
<feature type="domain" description="C2H2-type" evidence="12">
    <location>
        <begin position="734"/>
        <end position="761"/>
    </location>
</feature>
<dbReference type="InterPro" id="IPR013087">
    <property type="entry name" value="Znf_C2H2_type"/>
</dbReference>
<dbReference type="EMBL" id="JAXCGZ010006595">
    <property type="protein sequence ID" value="KAK7079655.1"/>
    <property type="molecule type" value="Genomic_DNA"/>
</dbReference>
<keyword evidence="3" id="KW-0479">Metal-binding</keyword>
<evidence type="ECO:0000259" key="12">
    <source>
        <dbReference type="PROSITE" id="PS50157"/>
    </source>
</evidence>
<evidence type="ECO:0000256" key="2">
    <source>
        <dbReference type="ARBA" id="ARBA00006991"/>
    </source>
</evidence>
<evidence type="ECO:0000256" key="11">
    <source>
        <dbReference type="PROSITE-ProRule" id="PRU00042"/>
    </source>
</evidence>
<protein>
    <recommendedName>
        <fullName evidence="12">C2H2-type domain-containing protein</fullName>
    </recommendedName>
</protein>
<evidence type="ECO:0000256" key="10">
    <source>
        <dbReference type="ARBA" id="ARBA00023242"/>
    </source>
</evidence>
<comment type="caution">
    <text evidence="13">The sequence shown here is derived from an EMBL/GenBank/DDBJ whole genome shotgun (WGS) entry which is preliminary data.</text>
</comment>
<accession>A0AAN8XJ74</accession>
<evidence type="ECO:0000256" key="9">
    <source>
        <dbReference type="ARBA" id="ARBA00023163"/>
    </source>
</evidence>
<evidence type="ECO:0000256" key="5">
    <source>
        <dbReference type="ARBA" id="ARBA00022771"/>
    </source>
</evidence>
<organism evidence="13 14">
    <name type="scientific">Halocaridina rubra</name>
    <name type="common">Hawaiian red shrimp</name>
    <dbReference type="NCBI Taxonomy" id="373956"/>
    <lineage>
        <taxon>Eukaryota</taxon>
        <taxon>Metazoa</taxon>
        <taxon>Ecdysozoa</taxon>
        <taxon>Arthropoda</taxon>
        <taxon>Crustacea</taxon>
        <taxon>Multicrustacea</taxon>
        <taxon>Malacostraca</taxon>
        <taxon>Eumalacostraca</taxon>
        <taxon>Eucarida</taxon>
        <taxon>Decapoda</taxon>
        <taxon>Pleocyemata</taxon>
        <taxon>Caridea</taxon>
        <taxon>Atyoidea</taxon>
        <taxon>Atyidae</taxon>
        <taxon>Halocaridina</taxon>
    </lineage>
</organism>
<keyword evidence="10" id="KW-0539">Nucleus</keyword>
<feature type="domain" description="C2H2-type" evidence="12">
    <location>
        <begin position="795"/>
        <end position="822"/>
    </location>
</feature>
<keyword evidence="8" id="KW-0238">DNA-binding</keyword>
<keyword evidence="5 11" id="KW-0863">Zinc-finger</keyword>
<feature type="domain" description="C2H2-type" evidence="12">
    <location>
        <begin position="691"/>
        <end position="718"/>
    </location>
</feature>
<feature type="domain" description="C2H2-type" evidence="12">
    <location>
        <begin position="824"/>
        <end position="846"/>
    </location>
</feature>
<sequence>MENKHIPQASTFQTLSLAPSGSLQNNRVQNLSVDTEKECMPSNICDRPPLPAVLTSDLTGLTPKYEGDSLTKADTILTEPCHFLPEETVFSVNDGDKVKSTFVDSSMDLEKPGTLLREDSDQPVMAGADMSTAVANGVKGDEYLVGESSKDPRVNYMDTAPFVMNEEGVIFQCFSLSEKEVFLVSLEDETLLINEPLTEHHLPIVAETTNNHEKTDSEIIADRQSEPVSVSKHIDTSFPAEDPSERNGTDVKICSKNHSALHSVSDDSNQKTLRTSDKSVESPGLCSVVDTSMINQKKKKPVSGKAEDGEVKVTHATIYATSTNKLGKGPEECEEITAELHRCTECSNTFPTNGTLRHHLVSEHSRCDLDEFKVSGKYFVIFYSLKLLHHLVSEHNRCDLDEFKCFLCEQDCWNRVQEDWHLRIQHGIKNKALVCLVCGTQFSTSAECRAHVRKHPSNLTCPSCPRKFTARHLLVQHVKGHLLDIQPYKCRYCNIHFTSAEVLKIHTWRHKEQVCSEDSCCYTAEDESWLIHHLQEHHKFTPQTVRSLIAQRNSDDYRMDVLLLRHSEIQKKKLASVSCHEEELEDKADTASKIPTAGDESLSLTENVNRKVGSEISHEKEEDIIENVVKEIMQTVACVEEDEKKSVKREGEILQKVIDGRTPQYRCGLCNTYHASQEDLAIHKAEHNKVMECILCQKSFSSVKLLKRHMAVHSPSKSLKRKTENHEVPVLVDHQCRICGKIYASESALSRHSSVHQRSDGRHQCKICLSRVGNRAHLTEHMALVHKVNCDSKRLQCPMCDRKFTSDAHLNLHLITHGEKSPSYTCKICGRNYLRPRSLQKHMLVHDKTYICDICNAEFPTSRLYYLHVKSHDPSFKSKVQCSKCPLSFTYKSQLEIHMRTHTGEKPYVCETCGKCFRRLQQCKTHHKAVHGNEKNQCNECGKLFNDKTNLLRHRLKVHYHLKRWVSSFYPHYYVNAQNFPLPLGLIMIRPSTK</sequence>
<name>A0AAN8XJ74_HALRR</name>
<dbReference type="FunFam" id="3.30.160.60:FF:001370">
    <property type="entry name" value="Zinc finger protein"/>
    <property type="match status" value="1"/>
</dbReference>
<keyword evidence="4" id="KW-0677">Repeat</keyword>
<reference evidence="13 14" key="1">
    <citation type="submission" date="2023-11" db="EMBL/GenBank/DDBJ databases">
        <title>Halocaridina rubra genome assembly.</title>
        <authorList>
            <person name="Smith C."/>
        </authorList>
    </citation>
    <scope>NUCLEOTIDE SEQUENCE [LARGE SCALE GENOMIC DNA]</scope>
    <source>
        <strain evidence="13">EP-1</strain>
        <tissue evidence="13">Whole</tissue>
    </source>
</reference>
<dbReference type="Pfam" id="PF00096">
    <property type="entry name" value="zf-C2H2"/>
    <property type="match status" value="5"/>
</dbReference>
<dbReference type="PANTHER" id="PTHR24404">
    <property type="entry name" value="ZINC FINGER PROTEIN"/>
    <property type="match status" value="1"/>
</dbReference>
<dbReference type="GO" id="GO:0005634">
    <property type="term" value="C:nucleus"/>
    <property type="evidence" value="ECO:0007669"/>
    <property type="project" value="UniProtKB-SubCell"/>
</dbReference>
<dbReference type="Proteomes" id="UP001381693">
    <property type="component" value="Unassembled WGS sequence"/>
</dbReference>
<evidence type="ECO:0000256" key="7">
    <source>
        <dbReference type="ARBA" id="ARBA00023015"/>
    </source>
</evidence>
<dbReference type="GO" id="GO:0006357">
    <property type="term" value="P:regulation of transcription by RNA polymerase II"/>
    <property type="evidence" value="ECO:0007669"/>
    <property type="project" value="TreeGrafter"/>
</dbReference>
<comment type="similarity">
    <text evidence="2">Belongs to the krueppel C2H2-type zinc-finger protein family.</text>
</comment>
<dbReference type="Gene3D" id="3.30.160.60">
    <property type="entry name" value="Classic Zinc Finger"/>
    <property type="match status" value="7"/>
</dbReference>
<dbReference type="FunFam" id="3.30.160.60:FF:000446">
    <property type="entry name" value="Zinc finger protein"/>
    <property type="match status" value="1"/>
</dbReference>
<dbReference type="GO" id="GO:0000978">
    <property type="term" value="F:RNA polymerase II cis-regulatory region sequence-specific DNA binding"/>
    <property type="evidence" value="ECO:0007669"/>
    <property type="project" value="TreeGrafter"/>
</dbReference>
<keyword evidence="7" id="KW-0805">Transcription regulation</keyword>
<feature type="domain" description="C2H2-type" evidence="12">
    <location>
        <begin position="908"/>
        <end position="936"/>
    </location>
</feature>
<evidence type="ECO:0000256" key="3">
    <source>
        <dbReference type="ARBA" id="ARBA00022723"/>
    </source>
</evidence>